<accession>A0A7W9W5G1</accession>
<keyword evidence="1" id="KW-1133">Transmembrane helix</keyword>
<evidence type="ECO:0000313" key="3">
    <source>
        <dbReference type="EMBL" id="MBB6049533.1"/>
    </source>
</evidence>
<organism evidence="3 4">
    <name type="scientific">Armatimonas rosea</name>
    <dbReference type="NCBI Taxonomy" id="685828"/>
    <lineage>
        <taxon>Bacteria</taxon>
        <taxon>Bacillati</taxon>
        <taxon>Armatimonadota</taxon>
        <taxon>Armatimonadia</taxon>
        <taxon>Armatimonadales</taxon>
        <taxon>Armatimonadaceae</taxon>
        <taxon>Armatimonas</taxon>
    </lineage>
</organism>
<feature type="transmembrane region" description="Helical" evidence="1">
    <location>
        <begin position="383"/>
        <end position="405"/>
    </location>
</feature>
<evidence type="ECO:0000256" key="1">
    <source>
        <dbReference type="SAM" id="Phobius"/>
    </source>
</evidence>
<keyword evidence="4" id="KW-1185">Reference proteome</keyword>
<dbReference type="RefSeq" id="WP_184193132.1">
    <property type="nucleotide sequence ID" value="NZ_JACHGW010000001.1"/>
</dbReference>
<dbReference type="AlphaFoldDB" id="A0A7W9W5G1"/>
<sequence length="413" mass="46108">MRNATLAAKVAVAFLALTPLSAHACLNDRDSDALAFEAKQLPIARPGASREAPDIPGIVEVIVGRFPRNPALYYQLRIERCQRELATDPKQLPLYDDISVAYDKLGKSGEALAWIEKKRPRIPASDTEALYRYFANAGTFRAHRWLRDGAKEERIGELEQARAEIAKAIALKPDAHFGREAAQLQAMDWILKERTKQSLAYFIHRNAPSGNLREPATLTSTPDKTLLGLAGLVVLGNAWESVDVFGALAGQLNKRGDAKVAYLAELRCRELIRVGKKSLFEGAKLPEAPHRSGEDYLITPASRHWLGITNQDNVATKFKELRAAAETWQAARTAFMEARFKAGRHPDTDPHFWDGYQDSPAPSLDIPWHKEASANFGNWLMRYGAMGVFVLFWGSIIGAVIYLVLPTKRRRKR</sequence>
<dbReference type="Proteomes" id="UP000520814">
    <property type="component" value="Unassembled WGS sequence"/>
</dbReference>
<evidence type="ECO:0000256" key="2">
    <source>
        <dbReference type="SAM" id="SignalP"/>
    </source>
</evidence>
<keyword evidence="1" id="KW-0812">Transmembrane</keyword>
<comment type="caution">
    <text evidence="3">The sequence shown here is derived from an EMBL/GenBank/DDBJ whole genome shotgun (WGS) entry which is preliminary data.</text>
</comment>
<keyword evidence="1" id="KW-0472">Membrane</keyword>
<proteinExistence type="predicted"/>
<feature type="chain" id="PRO_5031239598" evidence="2">
    <location>
        <begin position="25"/>
        <end position="413"/>
    </location>
</feature>
<reference evidence="3 4" key="1">
    <citation type="submission" date="2020-08" db="EMBL/GenBank/DDBJ databases">
        <title>Genomic Encyclopedia of Type Strains, Phase IV (KMG-IV): sequencing the most valuable type-strain genomes for metagenomic binning, comparative biology and taxonomic classification.</title>
        <authorList>
            <person name="Goeker M."/>
        </authorList>
    </citation>
    <scope>NUCLEOTIDE SEQUENCE [LARGE SCALE GENOMIC DNA]</scope>
    <source>
        <strain evidence="3 4">DSM 23562</strain>
    </source>
</reference>
<gene>
    <name evidence="3" type="ORF">HNQ39_001295</name>
</gene>
<evidence type="ECO:0000313" key="4">
    <source>
        <dbReference type="Proteomes" id="UP000520814"/>
    </source>
</evidence>
<name>A0A7W9W5G1_ARMRO</name>
<protein>
    <submittedName>
        <fullName evidence="3">Tetratricopeptide (TPR) repeat protein</fullName>
    </submittedName>
</protein>
<dbReference type="EMBL" id="JACHGW010000001">
    <property type="protein sequence ID" value="MBB6049533.1"/>
    <property type="molecule type" value="Genomic_DNA"/>
</dbReference>
<feature type="signal peptide" evidence="2">
    <location>
        <begin position="1"/>
        <end position="24"/>
    </location>
</feature>
<keyword evidence="2" id="KW-0732">Signal</keyword>